<evidence type="ECO:0000313" key="1">
    <source>
        <dbReference type="EMBL" id="PIT90312.1"/>
    </source>
</evidence>
<evidence type="ECO:0000313" key="2">
    <source>
        <dbReference type="Proteomes" id="UP000230543"/>
    </source>
</evidence>
<gene>
    <name evidence="1" type="ORF">COU22_02870</name>
</gene>
<proteinExistence type="predicted"/>
<dbReference type="AlphaFoldDB" id="A0A2M6WBZ5"/>
<feature type="non-terminal residue" evidence="1">
    <location>
        <position position="218"/>
    </location>
</feature>
<accession>A0A2M6WBZ5</accession>
<dbReference type="Proteomes" id="UP000230543">
    <property type="component" value="Unassembled WGS sequence"/>
</dbReference>
<name>A0A2M6WBZ5_9BACT</name>
<sequence>MFKSSKLILAIVIFTLVFNLLFFGPLVKKAQAQLDAASTAATIAQTVNDIVQWVKDGATYLYEESLRRAWAVMWRNALRTFLSRLAYQTATWIAEGDVGKKPLFHTSTFGEFVAEVGEVTLVDTLDILAKDNGFVSFDICEPKDLDLKLAIQYSLFNERAGRGAPRCTLSEIATSWGDWADSVGRTYSSEKFLDTFRNSFSPTEAPVGIYLSLNNQLS</sequence>
<dbReference type="EMBL" id="PFBO01000104">
    <property type="protein sequence ID" value="PIT90312.1"/>
    <property type="molecule type" value="Genomic_DNA"/>
</dbReference>
<reference evidence="2" key="1">
    <citation type="submission" date="2017-09" db="EMBL/GenBank/DDBJ databases">
        <title>Depth-based differentiation of microbial function through sediment-hosted aquifers and enrichment of novel symbionts in the deep terrestrial subsurface.</title>
        <authorList>
            <person name="Probst A.J."/>
            <person name="Ladd B."/>
            <person name="Jarett J.K."/>
            <person name="Geller-Mcgrath D.E."/>
            <person name="Sieber C.M.K."/>
            <person name="Emerson J.B."/>
            <person name="Anantharaman K."/>
            <person name="Thomas B.C."/>
            <person name="Malmstrom R."/>
            <person name="Stieglmeier M."/>
            <person name="Klingl A."/>
            <person name="Woyke T."/>
            <person name="Ryan C.M."/>
            <person name="Banfield J.F."/>
        </authorList>
    </citation>
    <scope>NUCLEOTIDE SEQUENCE [LARGE SCALE GENOMIC DNA]</scope>
</reference>
<comment type="caution">
    <text evidence="1">The sequence shown here is derived from an EMBL/GenBank/DDBJ whole genome shotgun (WGS) entry which is preliminary data.</text>
</comment>
<organism evidence="1 2">
    <name type="scientific">Candidatus Komeilibacteria bacterium CG10_big_fil_rev_8_21_14_0_10_41_13</name>
    <dbReference type="NCBI Taxonomy" id="1974476"/>
    <lineage>
        <taxon>Bacteria</taxon>
        <taxon>Candidatus Komeiliibacteriota</taxon>
    </lineage>
</organism>
<protein>
    <submittedName>
        <fullName evidence="1">Uncharacterized protein</fullName>
    </submittedName>
</protein>